<feature type="region of interest" description="Disordered" evidence="1">
    <location>
        <begin position="76"/>
        <end position="111"/>
    </location>
</feature>
<evidence type="ECO:0000256" key="1">
    <source>
        <dbReference type="SAM" id="MobiDB-lite"/>
    </source>
</evidence>
<gene>
    <name evidence="2" type="ORF">SAMN04489859_10833</name>
</gene>
<dbReference type="AlphaFoldDB" id="A0A1H8P7C8"/>
<reference evidence="2 3" key="1">
    <citation type="submission" date="2016-10" db="EMBL/GenBank/DDBJ databases">
        <authorList>
            <person name="de Groot N.N."/>
        </authorList>
    </citation>
    <scope>NUCLEOTIDE SEQUENCE [LARGE SCALE GENOMIC DNA]</scope>
    <source>
        <strain evidence="2 3">DSM 8512</strain>
    </source>
</reference>
<dbReference type="RefSeq" id="WP_090617933.1">
    <property type="nucleotide sequence ID" value="NZ_CP067127.1"/>
</dbReference>
<dbReference type="EMBL" id="FODE01000083">
    <property type="protein sequence ID" value="SEO37707.1"/>
    <property type="molecule type" value="Genomic_DNA"/>
</dbReference>
<evidence type="ECO:0000313" key="2">
    <source>
        <dbReference type="EMBL" id="SEO37707.1"/>
    </source>
</evidence>
<proteinExistence type="predicted"/>
<name>A0A1H8P7C8_9RHOB</name>
<dbReference type="Proteomes" id="UP000199054">
    <property type="component" value="Unassembled WGS sequence"/>
</dbReference>
<accession>A0A1H8P7C8</accession>
<dbReference type="OrthoDB" id="531951at2"/>
<sequence>MTTSIDIDALRATLTALPPKAITQPTARDIITALAPELKVAIRERGYTYADLAEKLEAGGLKISASTLGSYLRAAGQAQASSRPVRPIRRNPASKKASVTPQNFSTGEVSA</sequence>
<evidence type="ECO:0000313" key="3">
    <source>
        <dbReference type="Proteomes" id="UP000199054"/>
    </source>
</evidence>
<feature type="compositionally biased region" description="Polar residues" evidence="1">
    <location>
        <begin position="97"/>
        <end position="111"/>
    </location>
</feature>
<keyword evidence="3" id="KW-1185">Reference proteome</keyword>
<protein>
    <submittedName>
        <fullName evidence="2">Uncharacterized protein</fullName>
    </submittedName>
</protein>
<organism evidence="2 3">
    <name type="scientific">Paracoccus alcaliphilus</name>
    <dbReference type="NCBI Taxonomy" id="34002"/>
    <lineage>
        <taxon>Bacteria</taxon>
        <taxon>Pseudomonadati</taxon>
        <taxon>Pseudomonadota</taxon>
        <taxon>Alphaproteobacteria</taxon>
        <taxon>Rhodobacterales</taxon>
        <taxon>Paracoccaceae</taxon>
        <taxon>Paracoccus</taxon>
    </lineage>
</organism>